<evidence type="ECO:0000313" key="2">
    <source>
        <dbReference type="Proteomes" id="UP000004968"/>
    </source>
</evidence>
<organism evidence="1 2">
    <name type="scientific">Hungatella hathewayi DSM 13479</name>
    <dbReference type="NCBI Taxonomy" id="566550"/>
    <lineage>
        <taxon>Bacteria</taxon>
        <taxon>Bacillati</taxon>
        <taxon>Bacillota</taxon>
        <taxon>Clostridia</taxon>
        <taxon>Lachnospirales</taxon>
        <taxon>Lachnospiraceae</taxon>
        <taxon>Hungatella</taxon>
    </lineage>
</organism>
<dbReference type="GeneID" id="93152921"/>
<accession>D3AGW5</accession>
<sequence>MIQIKTRAELYGQEATELLRLIAMYPGLSETQLCRFYPDKADKVKNLLAHLQRQARIVPTNVGRYFPAGTTDFTIDSGLNRAVWVLLDFIDRVEYHSSGEFPVKITFFLSGEIYEIIYAAAGQEVLISHILRQHGIHDGRRIVLVDSHEQLHQLDFPGITGFCTAELSGEVQYYKKTNGGM</sequence>
<dbReference type="Proteomes" id="UP000004968">
    <property type="component" value="Unassembled WGS sequence"/>
</dbReference>
<dbReference type="InterPro" id="IPR043752">
    <property type="entry name" value="DUF5697"/>
</dbReference>
<dbReference type="RefSeq" id="WP_006773334.1">
    <property type="nucleotide sequence ID" value="NZ_GG667650.1"/>
</dbReference>
<gene>
    <name evidence="1" type="ORF">CLOSTHATH_02852</name>
</gene>
<dbReference type="HOGENOM" id="CLU_126497_0_0_9"/>
<proteinExistence type="predicted"/>
<comment type="caution">
    <text evidence="1">The sequence shown here is derived from an EMBL/GenBank/DDBJ whole genome shotgun (WGS) entry which is preliminary data.</text>
</comment>
<dbReference type="Pfam" id="PF18954">
    <property type="entry name" value="DUF5697"/>
    <property type="match status" value="1"/>
</dbReference>
<reference evidence="1 2" key="1">
    <citation type="submission" date="2010-01" db="EMBL/GenBank/DDBJ databases">
        <authorList>
            <person name="Weinstock G."/>
            <person name="Sodergren E."/>
            <person name="Clifton S."/>
            <person name="Fulton L."/>
            <person name="Fulton B."/>
            <person name="Courtney L."/>
            <person name="Fronick C."/>
            <person name="Harrison M."/>
            <person name="Strong C."/>
            <person name="Farmer C."/>
            <person name="Delahaunty K."/>
            <person name="Markovic C."/>
            <person name="Hall O."/>
            <person name="Minx P."/>
            <person name="Tomlinson C."/>
            <person name="Mitreva M."/>
            <person name="Nelson J."/>
            <person name="Hou S."/>
            <person name="Wollam A."/>
            <person name="Pepin K.H."/>
            <person name="Johnson M."/>
            <person name="Bhonagiri V."/>
            <person name="Nash W.E."/>
            <person name="Warren W."/>
            <person name="Chinwalla A."/>
            <person name="Mardis E.R."/>
            <person name="Wilson R.K."/>
        </authorList>
    </citation>
    <scope>NUCLEOTIDE SEQUENCE [LARGE SCALE GENOMIC DNA]</scope>
    <source>
        <strain evidence="1 2">DSM 13479</strain>
    </source>
</reference>
<name>D3AGW5_9FIRM</name>
<protein>
    <submittedName>
        <fullName evidence="1">Uncharacterized protein</fullName>
    </submittedName>
</protein>
<dbReference type="EMBL" id="ACIO01000228">
    <property type="protein sequence ID" value="EFC98939.1"/>
    <property type="molecule type" value="Genomic_DNA"/>
</dbReference>
<dbReference type="AlphaFoldDB" id="D3AGW5"/>
<evidence type="ECO:0000313" key="1">
    <source>
        <dbReference type="EMBL" id="EFC98939.1"/>
    </source>
</evidence>